<evidence type="ECO:0000256" key="3">
    <source>
        <dbReference type="ARBA" id="ARBA00047594"/>
    </source>
</evidence>
<feature type="signal peptide" evidence="4">
    <location>
        <begin position="1"/>
        <end position="24"/>
    </location>
</feature>
<dbReference type="SMART" id="SM00014">
    <property type="entry name" value="acidPPc"/>
    <property type="match status" value="1"/>
</dbReference>
<dbReference type="PANTHER" id="PTHR14969">
    <property type="entry name" value="SPHINGOSINE-1-PHOSPHATE PHOSPHOHYDROLASE"/>
    <property type="match status" value="1"/>
</dbReference>
<gene>
    <name evidence="6" type="ORF">F0M16_19865</name>
</gene>
<dbReference type="CDD" id="cd03394">
    <property type="entry name" value="PAP2_like_5"/>
    <property type="match status" value="1"/>
</dbReference>
<dbReference type="Proteomes" id="UP000323225">
    <property type="component" value="Unassembled WGS sequence"/>
</dbReference>
<keyword evidence="4" id="KW-0732">Signal</keyword>
<evidence type="ECO:0000313" key="6">
    <source>
        <dbReference type="EMBL" id="KAA1252974.1"/>
    </source>
</evidence>
<comment type="catalytic activity">
    <reaction evidence="3">
        <text>di-trans,octa-cis-undecaprenyl diphosphate + H2O = di-trans,octa-cis-undecaprenyl phosphate + phosphate + H(+)</text>
        <dbReference type="Rhea" id="RHEA:28094"/>
        <dbReference type="ChEBI" id="CHEBI:15377"/>
        <dbReference type="ChEBI" id="CHEBI:15378"/>
        <dbReference type="ChEBI" id="CHEBI:43474"/>
        <dbReference type="ChEBI" id="CHEBI:58405"/>
        <dbReference type="ChEBI" id="CHEBI:60392"/>
        <dbReference type="EC" id="3.6.1.27"/>
    </reaction>
</comment>
<dbReference type="GO" id="GO:0050380">
    <property type="term" value="F:undecaprenyl-diphosphatase activity"/>
    <property type="evidence" value="ECO:0007669"/>
    <property type="project" value="UniProtKB-EC"/>
</dbReference>
<dbReference type="PANTHER" id="PTHR14969:SF13">
    <property type="entry name" value="AT30094P"/>
    <property type="match status" value="1"/>
</dbReference>
<dbReference type="SUPFAM" id="SSF48317">
    <property type="entry name" value="Acid phosphatase/Vanadium-dependent haloperoxidase"/>
    <property type="match status" value="1"/>
</dbReference>
<comment type="caution">
    <text evidence="6">The sequence shown here is derived from an EMBL/GenBank/DDBJ whole genome shotgun (WGS) entry which is preliminary data.</text>
</comment>
<accession>A0A5Q6PDK8</accession>
<dbReference type="Pfam" id="PF01569">
    <property type="entry name" value="PAP2"/>
    <property type="match status" value="1"/>
</dbReference>
<dbReference type="InterPro" id="IPR036938">
    <property type="entry name" value="PAP2/HPO_sf"/>
</dbReference>
<evidence type="ECO:0000256" key="4">
    <source>
        <dbReference type="SAM" id="SignalP"/>
    </source>
</evidence>
<reference evidence="6 7" key="1">
    <citation type="submission" date="2019-09" db="EMBL/GenBank/DDBJ databases">
        <authorList>
            <person name="Kritzky A."/>
            <person name="Schelkanova E.Y."/>
            <person name="Alkhova Z.V."/>
            <person name="Smirnova N.I."/>
        </authorList>
    </citation>
    <scope>NUCLEOTIDE SEQUENCE [LARGE SCALE GENOMIC DNA]</scope>
    <source>
        <strain evidence="6 7">M1526</strain>
    </source>
</reference>
<sequence length="183" mass="19313">MLMKKSFIALALVAASVTAPVAHAENDSLTQFGDIAQIGVPITAGAIALWKGDTEGFFQLAEGALYTAAATHALKWVVDAERPDGSANNSFPSGHTSAAAQGAAFLQFRYGWEYGLPAYAVSAVVGYSRVQADRHYWRDVAAGAALATGIQYAVTSMGYSMTNIAFAPYVNGDEVGLYASMRF</sequence>
<feature type="domain" description="Phosphatidic acid phosphatase type 2/haloperoxidase" evidence="5">
    <location>
        <begin position="55"/>
        <end position="155"/>
    </location>
</feature>
<evidence type="ECO:0000256" key="2">
    <source>
        <dbReference type="ARBA" id="ARBA00032707"/>
    </source>
</evidence>
<name>A0A5Q6PDK8_VIBCL</name>
<dbReference type="Gene3D" id="1.20.144.10">
    <property type="entry name" value="Phosphatidic acid phosphatase type 2/haloperoxidase"/>
    <property type="match status" value="1"/>
</dbReference>
<feature type="chain" id="PRO_5031526567" description="undecaprenyl-diphosphate phosphatase" evidence="4">
    <location>
        <begin position="25"/>
        <end position="183"/>
    </location>
</feature>
<organism evidence="6 7">
    <name type="scientific">Vibrio cholerae</name>
    <dbReference type="NCBI Taxonomy" id="666"/>
    <lineage>
        <taxon>Bacteria</taxon>
        <taxon>Pseudomonadati</taxon>
        <taxon>Pseudomonadota</taxon>
        <taxon>Gammaproteobacteria</taxon>
        <taxon>Vibrionales</taxon>
        <taxon>Vibrionaceae</taxon>
        <taxon>Vibrio</taxon>
    </lineage>
</organism>
<dbReference type="EMBL" id="VUAA01000031">
    <property type="protein sequence ID" value="KAA1252974.1"/>
    <property type="molecule type" value="Genomic_DNA"/>
</dbReference>
<dbReference type="InterPro" id="IPR000326">
    <property type="entry name" value="PAP2/HPO"/>
</dbReference>
<dbReference type="AlphaFoldDB" id="A0A5Q6PDK8"/>
<evidence type="ECO:0000259" key="5">
    <source>
        <dbReference type="SMART" id="SM00014"/>
    </source>
</evidence>
<protein>
    <recommendedName>
        <fullName evidence="1">undecaprenyl-diphosphate phosphatase</fullName>
        <ecNumber evidence="1">3.6.1.27</ecNumber>
    </recommendedName>
    <alternativeName>
        <fullName evidence="2">Undecaprenyl pyrophosphate phosphatase</fullName>
    </alternativeName>
</protein>
<evidence type="ECO:0000313" key="7">
    <source>
        <dbReference type="Proteomes" id="UP000323225"/>
    </source>
</evidence>
<proteinExistence type="predicted"/>
<evidence type="ECO:0000256" key="1">
    <source>
        <dbReference type="ARBA" id="ARBA00012374"/>
    </source>
</evidence>
<dbReference type="EC" id="3.6.1.27" evidence="1"/>